<organism evidence="1 2">
    <name type="scientific">Pleurodeles waltl</name>
    <name type="common">Iberian ribbed newt</name>
    <dbReference type="NCBI Taxonomy" id="8319"/>
    <lineage>
        <taxon>Eukaryota</taxon>
        <taxon>Metazoa</taxon>
        <taxon>Chordata</taxon>
        <taxon>Craniata</taxon>
        <taxon>Vertebrata</taxon>
        <taxon>Euteleostomi</taxon>
        <taxon>Amphibia</taxon>
        <taxon>Batrachia</taxon>
        <taxon>Caudata</taxon>
        <taxon>Salamandroidea</taxon>
        <taxon>Salamandridae</taxon>
        <taxon>Pleurodelinae</taxon>
        <taxon>Pleurodeles</taxon>
    </lineage>
</organism>
<comment type="caution">
    <text evidence="1">The sequence shown here is derived from an EMBL/GenBank/DDBJ whole genome shotgun (WGS) entry which is preliminary data.</text>
</comment>
<protein>
    <submittedName>
        <fullName evidence="1">Uncharacterized protein</fullName>
    </submittedName>
</protein>
<evidence type="ECO:0000313" key="2">
    <source>
        <dbReference type="Proteomes" id="UP001066276"/>
    </source>
</evidence>
<sequence>MPVNGDGLRSKKQVHLILNKIVITFRNLSSATTIRKRKGRCLRVQRAAGLYLTVIRVSASLVQPYGATLGQAGERDWMVRQAKQGLIHRNQITSRGPLTNSPLNMIALLARPLLKRKYMRNSFFFLFFAITIKITHD</sequence>
<keyword evidence="2" id="KW-1185">Reference proteome</keyword>
<dbReference type="Proteomes" id="UP001066276">
    <property type="component" value="Chromosome 6"/>
</dbReference>
<dbReference type="AlphaFoldDB" id="A0AAV7QA87"/>
<evidence type="ECO:0000313" key="1">
    <source>
        <dbReference type="EMBL" id="KAJ1137228.1"/>
    </source>
</evidence>
<gene>
    <name evidence="1" type="ORF">NDU88_003641</name>
</gene>
<accession>A0AAV7QA87</accession>
<proteinExistence type="predicted"/>
<reference evidence="1" key="1">
    <citation type="journal article" date="2022" name="bioRxiv">
        <title>Sequencing and chromosome-scale assembly of the giantPleurodeles waltlgenome.</title>
        <authorList>
            <person name="Brown T."/>
            <person name="Elewa A."/>
            <person name="Iarovenko S."/>
            <person name="Subramanian E."/>
            <person name="Araus A.J."/>
            <person name="Petzold A."/>
            <person name="Susuki M."/>
            <person name="Suzuki K.-i.T."/>
            <person name="Hayashi T."/>
            <person name="Toyoda A."/>
            <person name="Oliveira C."/>
            <person name="Osipova E."/>
            <person name="Leigh N.D."/>
            <person name="Simon A."/>
            <person name="Yun M.H."/>
        </authorList>
    </citation>
    <scope>NUCLEOTIDE SEQUENCE</scope>
    <source>
        <strain evidence="1">20211129_DDA</strain>
        <tissue evidence="1">Liver</tissue>
    </source>
</reference>
<name>A0AAV7QA87_PLEWA</name>
<dbReference type="EMBL" id="JANPWB010000010">
    <property type="protein sequence ID" value="KAJ1137228.1"/>
    <property type="molecule type" value="Genomic_DNA"/>
</dbReference>